<keyword evidence="3" id="KW-1185">Reference proteome</keyword>
<keyword evidence="1" id="KW-0732">Signal</keyword>
<dbReference type="EMBL" id="CP000513">
    <property type="protein sequence ID" value="ABQ13399.1"/>
    <property type="molecule type" value="Genomic_DNA"/>
</dbReference>
<dbReference type="OrthoDB" id="8561742at2"/>
<dbReference type="eggNOG" id="COG0790">
    <property type="taxonomic scope" value="Bacteria"/>
</dbReference>
<evidence type="ECO:0000256" key="1">
    <source>
        <dbReference type="SAM" id="SignalP"/>
    </source>
</evidence>
<dbReference type="InterPro" id="IPR006597">
    <property type="entry name" value="Sel1-like"/>
</dbReference>
<dbReference type="InterPro" id="IPR050767">
    <property type="entry name" value="Sel1_AlgK"/>
</dbReference>
<sequence>MNKHNTFLWLLLAAFSASWAANVPQEMKAAAEAYQRGEKELAVRHLQNAATAGDAIAQYNLSVAYSNGDGVAADIKTALLWLQKSAENGYQTAQYDLALYYLQQSNLKLAAQWMKRAAASGSAPAAFNYGMMLMRGDGVEKNIAEGKRYLQQAAAQKFPPALQVLSSLK</sequence>
<feature type="signal peptide" evidence="1">
    <location>
        <begin position="1"/>
        <end position="20"/>
    </location>
</feature>
<proteinExistence type="predicted"/>
<evidence type="ECO:0000313" key="3">
    <source>
        <dbReference type="Proteomes" id="UP000000248"/>
    </source>
</evidence>
<dbReference type="HOGENOM" id="CLU_000288_36_8_6"/>
<protein>
    <recommendedName>
        <fullName evidence="4">Sel1 repeat family protein</fullName>
    </recommendedName>
</protein>
<gene>
    <name evidence="2" type="ordered locus">DNO_1246</name>
</gene>
<evidence type="ECO:0000313" key="2">
    <source>
        <dbReference type="EMBL" id="ABQ13399.1"/>
    </source>
</evidence>
<accession>A5EXA8</accession>
<evidence type="ECO:0008006" key="4">
    <source>
        <dbReference type="Google" id="ProtNLM"/>
    </source>
</evidence>
<dbReference type="Gene3D" id="1.25.40.10">
    <property type="entry name" value="Tetratricopeptide repeat domain"/>
    <property type="match status" value="1"/>
</dbReference>
<dbReference type="InterPro" id="IPR011990">
    <property type="entry name" value="TPR-like_helical_dom_sf"/>
</dbReference>
<dbReference type="Proteomes" id="UP000000248">
    <property type="component" value="Chromosome"/>
</dbReference>
<organism evidence="2 3">
    <name type="scientific">Dichelobacter nodosus (strain VCS1703A)</name>
    <dbReference type="NCBI Taxonomy" id="246195"/>
    <lineage>
        <taxon>Bacteria</taxon>
        <taxon>Pseudomonadati</taxon>
        <taxon>Pseudomonadota</taxon>
        <taxon>Gammaproteobacteria</taxon>
        <taxon>Cardiobacteriales</taxon>
        <taxon>Cardiobacteriaceae</taxon>
        <taxon>Dichelobacter</taxon>
    </lineage>
</organism>
<dbReference type="STRING" id="246195.DNO_1246"/>
<dbReference type="SUPFAM" id="SSF81901">
    <property type="entry name" value="HCP-like"/>
    <property type="match status" value="1"/>
</dbReference>
<dbReference type="PANTHER" id="PTHR11102:SF160">
    <property type="entry name" value="ERAD-ASSOCIATED E3 UBIQUITIN-PROTEIN LIGASE COMPONENT HRD3"/>
    <property type="match status" value="1"/>
</dbReference>
<reference evidence="2 3" key="1">
    <citation type="journal article" date="2007" name="Nat. Biotechnol.">
        <title>Genome sequence and identification of candidate vaccine antigens from the animal pathogen Dichelobacter nodosus.</title>
        <authorList>
            <person name="Myers G.S."/>
            <person name="Parker D."/>
            <person name="Al-Hasani K."/>
            <person name="Kennan R.M."/>
            <person name="Seemann T."/>
            <person name="Ren Q."/>
            <person name="Badger J.H."/>
            <person name="Selengut J.D."/>
            <person name="Deboy R.T."/>
            <person name="Tettelin H."/>
            <person name="Boyce J.D."/>
            <person name="McCarl V.P."/>
            <person name="Han X."/>
            <person name="Nelson W.C."/>
            <person name="Madupu R."/>
            <person name="Mohamoud Y."/>
            <person name="Holley T."/>
            <person name="Fedorova N."/>
            <person name="Khouri H."/>
            <person name="Bottomley S.P."/>
            <person name="Whittington R.J."/>
            <person name="Adler B."/>
            <person name="Songer J.G."/>
            <person name="Rood J.I."/>
            <person name="Paulsen I.T."/>
        </authorList>
    </citation>
    <scope>NUCLEOTIDE SEQUENCE [LARGE SCALE GENOMIC DNA]</scope>
    <source>
        <strain evidence="2 3">VCS1703A</strain>
    </source>
</reference>
<feature type="chain" id="PRO_5002682560" description="Sel1 repeat family protein" evidence="1">
    <location>
        <begin position="21"/>
        <end position="169"/>
    </location>
</feature>
<dbReference type="PANTHER" id="PTHR11102">
    <property type="entry name" value="SEL-1-LIKE PROTEIN"/>
    <property type="match status" value="1"/>
</dbReference>
<dbReference type="KEGG" id="dno:DNO_1246"/>
<dbReference type="SMART" id="SM00671">
    <property type="entry name" value="SEL1"/>
    <property type="match status" value="4"/>
</dbReference>
<dbReference type="AlphaFoldDB" id="A5EXA8"/>
<dbReference type="RefSeq" id="WP_012031541.1">
    <property type="nucleotide sequence ID" value="NC_009446.1"/>
</dbReference>
<name>A5EXA8_DICNV</name>
<dbReference type="Pfam" id="PF08238">
    <property type="entry name" value="Sel1"/>
    <property type="match status" value="4"/>
</dbReference>